<comment type="caution">
    <text evidence="8">The sequence shown here is derived from an EMBL/GenBank/DDBJ whole genome shotgun (WGS) entry which is preliminary data.</text>
</comment>
<keyword evidence="6" id="KW-0812">Transmembrane</keyword>
<evidence type="ECO:0000256" key="6">
    <source>
        <dbReference type="SAM" id="Phobius"/>
    </source>
</evidence>
<keyword evidence="9" id="KW-1185">Reference proteome</keyword>
<keyword evidence="4" id="KW-1015">Disulfide bond</keyword>
<dbReference type="RefSeq" id="WP_345723900.1">
    <property type="nucleotide sequence ID" value="NZ_BAABRU010000017.1"/>
</dbReference>
<protein>
    <recommendedName>
        <fullName evidence="7">Thioredoxin-like fold domain-containing protein</fullName>
    </recommendedName>
</protein>
<evidence type="ECO:0000313" key="8">
    <source>
        <dbReference type="EMBL" id="GAA5530302.1"/>
    </source>
</evidence>
<proteinExistence type="inferred from homology"/>
<evidence type="ECO:0000256" key="3">
    <source>
        <dbReference type="ARBA" id="ARBA00023002"/>
    </source>
</evidence>
<comment type="similarity">
    <text evidence="1">Belongs to the thioredoxin family. DsbA subfamily.</text>
</comment>
<dbReference type="PANTHER" id="PTHR13887">
    <property type="entry name" value="GLUTATHIONE S-TRANSFERASE KAPPA"/>
    <property type="match status" value="1"/>
</dbReference>
<dbReference type="InterPro" id="IPR036249">
    <property type="entry name" value="Thioredoxin-like_sf"/>
</dbReference>
<reference evidence="8 9" key="1">
    <citation type="submission" date="2024-02" db="EMBL/GenBank/DDBJ databases">
        <title>Herpetosiphon gulosus NBRC 112829.</title>
        <authorList>
            <person name="Ichikawa N."/>
            <person name="Katano-Makiyama Y."/>
            <person name="Hidaka K."/>
        </authorList>
    </citation>
    <scope>NUCLEOTIDE SEQUENCE [LARGE SCALE GENOMIC DNA]</scope>
    <source>
        <strain evidence="8 9">NBRC 112829</strain>
    </source>
</reference>
<evidence type="ECO:0000256" key="2">
    <source>
        <dbReference type="ARBA" id="ARBA00022729"/>
    </source>
</evidence>
<accession>A0ABP9X4H3</accession>
<evidence type="ECO:0000259" key="7">
    <source>
        <dbReference type="Pfam" id="PF13462"/>
    </source>
</evidence>
<dbReference type="Gene3D" id="3.40.30.10">
    <property type="entry name" value="Glutaredoxin"/>
    <property type="match status" value="1"/>
</dbReference>
<gene>
    <name evidence="8" type="ORF">Hgul01_04120</name>
</gene>
<sequence length="246" mass="27167">MSNTPKPRQGRQRVREKRSFLPFYLLLGLGGIVGLTFVFIQALQAPVAPPSASIPVRPVINAAVGQTSEGYWYKGDPNAPIKVIEFADFECPGCRQLELDLANANFDAEYIESGKVQWIYRELPLRSIHKMAQYTAEVSRCAGDQGVYWPVHMALYDSQLQWTNIENPQPLILDAAVKAGANLGKLEDCMDAQTHTAAINASYDSAKSLGLDQTPTVFINDDRINFVGNFYSDLKVAIDAKLSVTP</sequence>
<dbReference type="Proteomes" id="UP001428290">
    <property type="component" value="Unassembled WGS sequence"/>
</dbReference>
<keyword evidence="6" id="KW-1133">Transmembrane helix</keyword>
<dbReference type="PANTHER" id="PTHR13887:SF14">
    <property type="entry name" value="DISULFIDE BOND FORMATION PROTEIN D"/>
    <property type="match status" value="1"/>
</dbReference>
<dbReference type="Pfam" id="PF13462">
    <property type="entry name" value="Thioredoxin_4"/>
    <property type="match status" value="1"/>
</dbReference>
<evidence type="ECO:0000313" key="9">
    <source>
        <dbReference type="Proteomes" id="UP001428290"/>
    </source>
</evidence>
<feature type="transmembrane region" description="Helical" evidence="6">
    <location>
        <begin position="21"/>
        <end position="43"/>
    </location>
</feature>
<evidence type="ECO:0000256" key="4">
    <source>
        <dbReference type="ARBA" id="ARBA00023157"/>
    </source>
</evidence>
<evidence type="ECO:0000256" key="1">
    <source>
        <dbReference type="ARBA" id="ARBA00005791"/>
    </source>
</evidence>
<name>A0ABP9X4H3_9CHLR</name>
<organism evidence="8 9">
    <name type="scientific">Herpetosiphon gulosus</name>
    <dbReference type="NCBI Taxonomy" id="1973496"/>
    <lineage>
        <taxon>Bacteria</taxon>
        <taxon>Bacillati</taxon>
        <taxon>Chloroflexota</taxon>
        <taxon>Chloroflexia</taxon>
        <taxon>Herpetosiphonales</taxon>
        <taxon>Herpetosiphonaceae</taxon>
        <taxon>Herpetosiphon</taxon>
    </lineage>
</organism>
<feature type="domain" description="Thioredoxin-like fold" evidence="7">
    <location>
        <begin position="73"/>
        <end position="225"/>
    </location>
</feature>
<keyword evidence="5" id="KW-0676">Redox-active center</keyword>
<dbReference type="EMBL" id="BAABRU010000017">
    <property type="protein sequence ID" value="GAA5530302.1"/>
    <property type="molecule type" value="Genomic_DNA"/>
</dbReference>
<keyword evidence="2" id="KW-0732">Signal</keyword>
<keyword evidence="6" id="KW-0472">Membrane</keyword>
<dbReference type="InterPro" id="IPR012336">
    <property type="entry name" value="Thioredoxin-like_fold"/>
</dbReference>
<dbReference type="SUPFAM" id="SSF52833">
    <property type="entry name" value="Thioredoxin-like"/>
    <property type="match status" value="1"/>
</dbReference>
<keyword evidence="3" id="KW-0560">Oxidoreductase</keyword>
<evidence type="ECO:0000256" key="5">
    <source>
        <dbReference type="ARBA" id="ARBA00023284"/>
    </source>
</evidence>